<evidence type="ECO:0000313" key="7">
    <source>
        <dbReference type="EMBL" id="QTX05700.1"/>
    </source>
</evidence>
<dbReference type="NCBIfam" id="TIGR03491">
    <property type="entry name" value="TM0106 family RecB-like putative nuclease"/>
    <property type="match status" value="1"/>
</dbReference>
<organism evidence="7 8">
    <name type="scientific">Agromyces archimandritae</name>
    <dbReference type="NCBI Taxonomy" id="2781962"/>
    <lineage>
        <taxon>Bacteria</taxon>
        <taxon>Bacillati</taxon>
        <taxon>Actinomycetota</taxon>
        <taxon>Actinomycetes</taxon>
        <taxon>Micrococcales</taxon>
        <taxon>Microbacteriaceae</taxon>
        <taxon>Agromyces</taxon>
    </lineage>
</organism>
<dbReference type="CDD" id="cd18808">
    <property type="entry name" value="SF1_C_Upf1"/>
    <property type="match status" value="1"/>
</dbReference>
<dbReference type="PANTHER" id="PTHR43788:SF8">
    <property type="entry name" value="DNA-BINDING PROTEIN SMUBP-2"/>
    <property type="match status" value="1"/>
</dbReference>
<keyword evidence="8" id="KW-1185">Reference proteome</keyword>
<accession>A0A975FNJ5</accession>
<protein>
    <submittedName>
        <fullName evidence="7">TM0106 family RecB-like putative nuclease</fullName>
    </submittedName>
</protein>
<keyword evidence="3" id="KW-0347">Helicase</keyword>
<evidence type="ECO:0000256" key="1">
    <source>
        <dbReference type="ARBA" id="ARBA00022741"/>
    </source>
</evidence>
<dbReference type="GO" id="GO:0043139">
    <property type="term" value="F:5'-3' DNA helicase activity"/>
    <property type="evidence" value="ECO:0007669"/>
    <property type="project" value="TreeGrafter"/>
</dbReference>
<dbReference type="Pfam" id="PF13087">
    <property type="entry name" value="AAA_12"/>
    <property type="match status" value="1"/>
</dbReference>
<reference evidence="7" key="1">
    <citation type="submission" date="2021-03" db="EMBL/GenBank/DDBJ databases">
        <title>Agromyces archimandritus sp. nov., isolated from the cockroach Archimandrita tessellata.</title>
        <authorList>
            <person name="Guzman J."/>
            <person name="Ortuzar M."/>
            <person name="Poehlein A."/>
            <person name="Daniel R."/>
            <person name="Trujillo M."/>
            <person name="Vilcinskas A."/>
        </authorList>
    </citation>
    <scope>NUCLEOTIDE SEQUENCE</scope>
    <source>
        <strain evidence="7">G127AT</strain>
    </source>
</reference>
<name>A0A975FNJ5_9MICO</name>
<dbReference type="SUPFAM" id="SSF53098">
    <property type="entry name" value="Ribonuclease H-like"/>
    <property type="match status" value="1"/>
</dbReference>
<dbReference type="PANTHER" id="PTHR43788">
    <property type="entry name" value="DNA2/NAM7 HELICASE FAMILY MEMBER"/>
    <property type="match status" value="1"/>
</dbReference>
<dbReference type="InterPro" id="IPR041679">
    <property type="entry name" value="DNA2/NAM7-like_C"/>
</dbReference>
<keyword evidence="4" id="KW-0067">ATP-binding</keyword>
<keyword evidence="1" id="KW-0547">Nucleotide-binding</keyword>
<dbReference type="InterPro" id="IPR047187">
    <property type="entry name" value="SF1_C_Upf1"/>
</dbReference>
<evidence type="ECO:0000256" key="4">
    <source>
        <dbReference type="ARBA" id="ARBA00022840"/>
    </source>
</evidence>
<dbReference type="SUPFAM" id="SSF52540">
    <property type="entry name" value="P-loop containing nucleoside triphosphate hydrolases"/>
    <property type="match status" value="1"/>
</dbReference>
<dbReference type="Gene3D" id="3.40.50.300">
    <property type="entry name" value="P-loop containing nucleotide triphosphate hydrolases"/>
    <property type="match status" value="2"/>
</dbReference>
<dbReference type="InterPro" id="IPR038720">
    <property type="entry name" value="YprB_RNase_H-like_dom"/>
</dbReference>
<feature type="domain" description="DNA2/NAM7 helicase-like C-terminal" evidence="5">
    <location>
        <begin position="988"/>
        <end position="1174"/>
    </location>
</feature>
<dbReference type="Pfam" id="PF13482">
    <property type="entry name" value="RNase_H_2"/>
    <property type="match status" value="1"/>
</dbReference>
<sequence>MYLQHATVVTSASDLTTASKCEFAFLRALDAKLGRIDPVPDPEDAMLERSGRLGDKHEAQVLERYRAEFGDGVVEIPRPDLRDGDAVAAAVQATLDAFASGADVVFQATFASEDFIGFADFIVRRPGGVWLVQDTKLARRARVTALLQLAAYAEQLERHGVPCADTVELLLGDGSVSVHRLADITPVYRLRRARLRELVDARVAADGPVEWGDPRYAIDGRCPTCALEVEAHRDVLLVAGMRVTQRARLMAAGIATIDDLAASTGPVDGVAAATLEGLRAQARLQLRAEHPAMDAVAPPAPPFEVRDPQAFAAIPDPDAGDLFFDFEGDPLYTEGDGSDWGLDYLFGMVDAAERFTPIWAHDFAEERLALERFLDFVMRRRAEHPGMHIYHYASYERTHLSTIAARHGVGEVEVDRLLREGVLVDLYPIVKRGVRVGSRSYSIKKLEPLYMGDEVRVSDVQAGGDSITEYVRARELMASTAAVDEDSGLPPADAAAELLADLADYNRYDCVSTLRLRDWLLGLARREGVHPAEPVPERDGEYAANPLAVALQRLAEGPAGTDEATAEMRLRGGQSGTLFAHGPRAAGPAVPPERTADQTALALAAAAIDYYPRERKSFWWAHYFRLEQPVEEWEDTRDVMVVDPMRSQLIAGWAVEGRRAPRRRLLLRGHLGPGTRFSEDRDVFLLYEPPGPGDTSPERPGYRVRAGAKILEVLDDGVIVEEQLSGETEWFELPMALTPGWPLNTAGLEAAIAEWGTHVHDAHPAWPMDAASDLLRRVPPRFAHGGTLAPVAGGDTVRALVDSLRRLDRSYTAVQGPPGTGKTFVASHVIARLVAEHRWRIGVVAQSHAVVENLLERVVDAGLSPELVAKAPKEPADQHFTIIAKNDLAAYTAEHRDTGYVVGGTTWDFTNPRRMGRGQLDLLVIDEAGQFSLASTIAASVAAERLLLLGDPQQLPQVSQGSHPEPVDRSALGWLADGHDVLPAEFGYFLPESRRMHPAVARPVSVLSYEGALHSHETAAMRELEGTAAGLHAIPVVHHGNATESPEEAAEVVRIVQELLGEPWHEIRERTDPATGEVAVVRLPPRPLAQRDIIVVTPYNAQMLCVREALDAAGLSGVPVGTVDKFQGQEAAIAVVSLAASSAREVPRGLDFLLMKNRLNVAVSRAKWAAFLVSSPGLLDALPYTPDGVAQLSAFTRLIGAEPPPPPPAA</sequence>
<dbReference type="CDD" id="cd17934">
    <property type="entry name" value="DEXXQc_Upf1-like"/>
    <property type="match status" value="1"/>
</dbReference>
<dbReference type="KEGG" id="aarc:G127AT_05700"/>
<evidence type="ECO:0000256" key="3">
    <source>
        <dbReference type="ARBA" id="ARBA00022806"/>
    </source>
</evidence>
<dbReference type="Proteomes" id="UP000671914">
    <property type="component" value="Chromosome"/>
</dbReference>
<feature type="domain" description="YprB ribonuclease H-like" evidence="6">
    <location>
        <begin position="322"/>
        <end position="520"/>
    </location>
</feature>
<proteinExistence type="predicted"/>
<dbReference type="GO" id="GO:0016787">
    <property type="term" value="F:hydrolase activity"/>
    <property type="evidence" value="ECO:0007669"/>
    <property type="project" value="UniProtKB-KW"/>
</dbReference>
<evidence type="ECO:0000313" key="8">
    <source>
        <dbReference type="Proteomes" id="UP000671914"/>
    </source>
</evidence>
<evidence type="ECO:0000259" key="6">
    <source>
        <dbReference type="Pfam" id="PF13482"/>
    </source>
</evidence>
<gene>
    <name evidence="7" type="ORF">G127AT_05700</name>
</gene>
<dbReference type="Pfam" id="PF13604">
    <property type="entry name" value="AAA_30"/>
    <property type="match status" value="1"/>
</dbReference>
<keyword evidence="2" id="KW-0378">Hydrolase</keyword>
<dbReference type="RefSeq" id="WP_210900934.1">
    <property type="nucleotide sequence ID" value="NZ_CP071696.1"/>
</dbReference>
<evidence type="ECO:0000259" key="5">
    <source>
        <dbReference type="Pfam" id="PF13087"/>
    </source>
</evidence>
<dbReference type="InterPro" id="IPR012337">
    <property type="entry name" value="RNaseH-like_sf"/>
</dbReference>
<dbReference type="InterPro" id="IPR050534">
    <property type="entry name" value="Coronavir_polyprotein_1ab"/>
</dbReference>
<dbReference type="AlphaFoldDB" id="A0A975FNJ5"/>
<dbReference type="InterPro" id="IPR019993">
    <property type="entry name" value="RecB_nuclease_TM0106_put"/>
</dbReference>
<evidence type="ECO:0000256" key="2">
    <source>
        <dbReference type="ARBA" id="ARBA00022801"/>
    </source>
</evidence>
<dbReference type="EMBL" id="CP071696">
    <property type="protein sequence ID" value="QTX05700.1"/>
    <property type="molecule type" value="Genomic_DNA"/>
</dbReference>
<dbReference type="InterPro" id="IPR027417">
    <property type="entry name" value="P-loop_NTPase"/>
</dbReference>
<dbReference type="GO" id="GO:0005524">
    <property type="term" value="F:ATP binding"/>
    <property type="evidence" value="ECO:0007669"/>
    <property type="project" value="UniProtKB-KW"/>
</dbReference>